<evidence type="ECO:0000313" key="3">
    <source>
        <dbReference type="Proteomes" id="UP000231279"/>
    </source>
</evidence>
<protein>
    <submittedName>
        <fullName evidence="2">Uncharacterized protein</fullName>
    </submittedName>
</protein>
<name>A0A2G9GC92_9LAMI</name>
<feature type="transmembrane region" description="Helical" evidence="1">
    <location>
        <begin position="114"/>
        <end position="137"/>
    </location>
</feature>
<feature type="transmembrane region" description="Helical" evidence="1">
    <location>
        <begin position="21"/>
        <end position="39"/>
    </location>
</feature>
<proteinExistence type="predicted"/>
<dbReference type="PANTHER" id="PTHR35471">
    <property type="entry name" value="OS07G0223700 PROTEIN"/>
    <property type="match status" value="1"/>
</dbReference>
<feature type="transmembrane region" description="Helical" evidence="1">
    <location>
        <begin position="45"/>
        <end position="63"/>
    </location>
</feature>
<reference evidence="3" key="1">
    <citation type="journal article" date="2018" name="Gigascience">
        <title>Genome assembly of the Pink Ipe (Handroanthus impetiginosus, Bignoniaceae), a highly valued, ecologically keystone Neotropical timber forest tree.</title>
        <authorList>
            <person name="Silva-Junior O.B."/>
            <person name="Grattapaglia D."/>
            <person name="Novaes E."/>
            <person name="Collevatti R.G."/>
        </authorList>
    </citation>
    <scope>NUCLEOTIDE SEQUENCE [LARGE SCALE GENOMIC DNA]</scope>
    <source>
        <strain evidence="3">cv. UFG-1</strain>
    </source>
</reference>
<dbReference type="PANTHER" id="PTHR35471:SF1">
    <property type="entry name" value="OS07G0223700 PROTEIN"/>
    <property type="match status" value="1"/>
</dbReference>
<organism evidence="2 3">
    <name type="scientific">Handroanthus impetiginosus</name>
    <dbReference type="NCBI Taxonomy" id="429701"/>
    <lineage>
        <taxon>Eukaryota</taxon>
        <taxon>Viridiplantae</taxon>
        <taxon>Streptophyta</taxon>
        <taxon>Embryophyta</taxon>
        <taxon>Tracheophyta</taxon>
        <taxon>Spermatophyta</taxon>
        <taxon>Magnoliopsida</taxon>
        <taxon>eudicotyledons</taxon>
        <taxon>Gunneridae</taxon>
        <taxon>Pentapetalae</taxon>
        <taxon>asterids</taxon>
        <taxon>lamiids</taxon>
        <taxon>Lamiales</taxon>
        <taxon>Bignoniaceae</taxon>
        <taxon>Crescentiina</taxon>
        <taxon>Tabebuia alliance</taxon>
        <taxon>Handroanthus</taxon>
    </lineage>
</organism>
<dbReference type="Proteomes" id="UP000231279">
    <property type="component" value="Unassembled WGS sequence"/>
</dbReference>
<evidence type="ECO:0000313" key="2">
    <source>
        <dbReference type="EMBL" id="PIN02917.1"/>
    </source>
</evidence>
<sequence length="249" mass="28167">MMNCVCRWRDIKAWFRNYENLLWLAVKLIYAQIACALIGSLGVLYSGVLVVNLGILLFALVAIESSSQNLARTYAALLFCSVFLDLSWLLLFSYDIWHIPSEFYGAFASYSVKLTLAMQIIGFSVKLSSSLVWIQMYRLGVSEGRNRDEYVRCSFLEPPSPIVRHPSGCDDGVEGSTRDPVYYSSLFEDARDDTYPYEVSENRDITNSVSAGEPSQLNLSMDRSFHVKDIDIRKNEWTALGGDGPSFRK</sequence>
<gene>
    <name evidence="2" type="ORF">CDL12_24567</name>
</gene>
<comment type="caution">
    <text evidence="2">The sequence shown here is derived from an EMBL/GenBank/DDBJ whole genome shotgun (WGS) entry which is preliminary data.</text>
</comment>
<accession>A0A2G9GC92</accession>
<dbReference type="AlphaFoldDB" id="A0A2G9GC92"/>
<dbReference type="EMBL" id="NKXS01005713">
    <property type="protein sequence ID" value="PIN02917.1"/>
    <property type="molecule type" value="Genomic_DNA"/>
</dbReference>
<keyword evidence="1" id="KW-0812">Transmembrane</keyword>
<keyword evidence="3" id="KW-1185">Reference proteome</keyword>
<dbReference type="STRING" id="429701.A0A2G9GC92"/>
<feature type="transmembrane region" description="Helical" evidence="1">
    <location>
        <begin position="75"/>
        <end position="94"/>
    </location>
</feature>
<evidence type="ECO:0000256" key="1">
    <source>
        <dbReference type="SAM" id="Phobius"/>
    </source>
</evidence>
<keyword evidence="1" id="KW-1133">Transmembrane helix</keyword>
<keyword evidence="1" id="KW-0472">Membrane</keyword>
<dbReference type="OrthoDB" id="1916950at2759"/>